<keyword evidence="4" id="KW-0812">Transmembrane</keyword>
<dbReference type="SMART" id="SM00365">
    <property type="entry name" value="LRR_SD22"/>
    <property type="match status" value="7"/>
</dbReference>
<feature type="chain" id="PRO_5007631561" evidence="5">
    <location>
        <begin position="29"/>
        <end position="673"/>
    </location>
</feature>
<dbReference type="STRING" id="451379.A0A158R5A8"/>
<organism evidence="6 7">
    <name type="scientific">Syphacia muris</name>
    <dbReference type="NCBI Taxonomy" id="451379"/>
    <lineage>
        <taxon>Eukaryota</taxon>
        <taxon>Metazoa</taxon>
        <taxon>Ecdysozoa</taxon>
        <taxon>Nematoda</taxon>
        <taxon>Chromadorea</taxon>
        <taxon>Rhabditida</taxon>
        <taxon>Spirurina</taxon>
        <taxon>Oxyuridomorpha</taxon>
        <taxon>Oxyuroidea</taxon>
        <taxon>Oxyuridae</taxon>
        <taxon>Syphacia</taxon>
    </lineage>
</organism>
<feature type="signal peptide" evidence="5">
    <location>
        <begin position="1"/>
        <end position="28"/>
    </location>
</feature>
<dbReference type="SMART" id="SM00369">
    <property type="entry name" value="LRR_TYP"/>
    <property type="match status" value="13"/>
</dbReference>
<keyword evidence="4" id="KW-0472">Membrane</keyword>
<evidence type="ECO:0000256" key="4">
    <source>
        <dbReference type="SAM" id="Phobius"/>
    </source>
</evidence>
<dbReference type="FunFam" id="3.80.10.10:FF:000732">
    <property type="entry name" value="GD11101"/>
    <property type="match status" value="1"/>
</dbReference>
<feature type="transmembrane region" description="Helical" evidence="4">
    <location>
        <begin position="583"/>
        <end position="605"/>
    </location>
</feature>
<dbReference type="InterPro" id="IPR050328">
    <property type="entry name" value="Dev_Immune_Receptor"/>
</dbReference>
<keyword evidence="2 5" id="KW-0732">Signal</keyword>
<keyword evidence="4" id="KW-1133">Transmembrane helix</keyword>
<dbReference type="InterPro" id="IPR001611">
    <property type="entry name" value="Leu-rich_rpt"/>
</dbReference>
<name>A0A158R5A8_9BILA</name>
<evidence type="ECO:0000256" key="2">
    <source>
        <dbReference type="ARBA" id="ARBA00022729"/>
    </source>
</evidence>
<evidence type="ECO:0000313" key="6">
    <source>
        <dbReference type="Proteomes" id="UP000046393"/>
    </source>
</evidence>
<dbReference type="WBParaSite" id="SMUV_0000614101-mRNA-1">
    <property type="protein sequence ID" value="SMUV_0000614101-mRNA-1"/>
    <property type="gene ID" value="SMUV_0000614101"/>
</dbReference>
<dbReference type="Pfam" id="PF00560">
    <property type="entry name" value="LRR_1"/>
    <property type="match status" value="1"/>
</dbReference>
<dbReference type="Proteomes" id="UP000046393">
    <property type="component" value="Unplaced"/>
</dbReference>
<dbReference type="PANTHER" id="PTHR24373">
    <property type="entry name" value="SLIT RELATED LEUCINE-RICH REPEAT NEURONAL PROTEIN"/>
    <property type="match status" value="1"/>
</dbReference>
<keyword evidence="6" id="KW-1185">Reference proteome</keyword>
<dbReference type="InterPro" id="IPR003591">
    <property type="entry name" value="Leu-rich_rpt_typical-subtyp"/>
</dbReference>
<dbReference type="Gene3D" id="3.80.10.10">
    <property type="entry name" value="Ribonuclease Inhibitor"/>
    <property type="match status" value="3"/>
</dbReference>
<accession>A0A158R5A8</accession>
<dbReference type="Pfam" id="PF13855">
    <property type="entry name" value="LRR_8"/>
    <property type="match status" value="3"/>
</dbReference>
<evidence type="ECO:0000256" key="3">
    <source>
        <dbReference type="ARBA" id="ARBA00022737"/>
    </source>
</evidence>
<dbReference type="AlphaFoldDB" id="A0A158R5A8"/>
<dbReference type="PROSITE" id="PS51450">
    <property type="entry name" value="LRR"/>
    <property type="match status" value="3"/>
</dbReference>
<keyword evidence="3" id="KW-0677">Repeat</keyword>
<evidence type="ECO:0000256" key="5">
    <source>
        <dbReference type="SAM" id="SignalP"/>
    </source>
</evidence>
<reference evidence="7" key="1">
    <citation type="submission" date="2016-04" db="UniProtKB">
        <authorList>
            <consortium name="WormBaseParasite"/>
        </authorList>
    </citation>
    <scope>IDENTIFICATION</scope>
</reference>
<keyword evidence="1" id="KW-0433">Leucine-rich repeat</keyword>
<evidence type="ECO:0000313" key="7">
    <source>
        <dbReference type="WBParaSite" id="SMUV_0000614101-mRNA-1"/>
    </source>
</evidence>
<dbReference type="InterPro" id="IPR032675">
    <property type="entry name" value="LRR_dom_sf"/>
</dbReference>
<proteinExistence type="predicted"/>
<evidence type="ECO:0000256" key="1">
    <source>
        <dbReference type="ARBA" id="ARBA00022614"/>
    </source>
</evidence>
<protein>
    <submittedName>
        <fullName evidence="7">LRRCT domain-containing protein</fullName>
    </submittedName>
</protein>
<dbReference type="PANTHER" id="PTHR24373:SF275">
    <property type="entry name" value="TIR DOMAIN-CONTAINING PROTEIN"/>
    <property type="match status" value="1"/>
</dbReference>
<sequence length="673" mass="76761">MGLIFNRMHKLLSILLLLILLTQQSVSGRVFKPHIIDDVLISDYESERPSDISDEIEPLPKFLIDNAPQCSSMNAAFSAGSDNRPAHSCKCFLDTRGVSTARLATTPKLFIRCVSSVMPNIYKELNALESANVSELWIVDAHAVVIPAQMFNQVRPQVIGIERARLALIREGAFKYFDKSLRSLILRDNLLANLDPKLFSNLHRLEELDIGKNKIAQLFYEILNPLDSLQILRVDNNNLAEIVDGTFETLANLRVLDLSKNKLHNVTKETFRGLENLEELYLQGNHFSEFHPATFSHLKKLRVLNISNNDLSSIKLVDLPNLETLSVSGNRLNSLLKLKLRMLPNVKQLFVNNNKISRIEMNDLLSLDGLDKLKLLSLDGNMISFIEPSALHAIANIEAFSLQNNRLKQLSNGVRSYFDELKAVKQLNLAYNRLYKIRSLDLGTLKTLEELQLNDNFIEEIDPKAFYNLRLKKLSLATNHLNGLANGIFESFDISRVEFIDLTGNPWECQYTDQWLDGWLSTLKESCIKDYKQLSCTATSEQYLFDANRNELMMSRAVPLYQANSLFVSPFRTFSFLVGCKSWILICISGIPCLVLLLILIVFCYMNCKKGKHRRTIYDAYQLESSNGVNTDAFLLDEKQSRNLLKHSYSLMFPESKQASYPAPFKLLRYEQL</sequence>
<dbReference type="SUPFAM" id="SSF52058">
    <property type="entry name" value="L domain-like"/>
    <property type="match status" value="1"/>
</dbReference>